<evidence type="ECO:0000313" key="7">
    <source>
        <dbReference type="Proteomes" id="UP000707356"/>
    </source>
</evidence>
<sequence>MGNASPLSSIEGDPNGFNQVNIGPVSLRVSGYASWYGPGFDGAYSASGERFNQEALTAAHPSLPFGTQIRVTNMDNGNSVVVRVNDRGPYAHGRVIDLSAGAARVIGLIQAGVAPVSLEVLGAAQASSH</sequence>
<dbReference type="PANTHER" id="PTHR34183:SF8">
    <property type="entry name" value="ENDOLYTIC PEPTIDOGLYCAN TRANSGLYCOSYLASE RLPA-RELATED"/>
    <property type="match status" value="1"/>
</dbReference>
<dbReference type="GO" id="GO:0000270">
    <property type="term" value="P:peptidoglycan metabolic process"/>
    <property type="evidence" value="ECO:0007669"/>
    <property type="project" value="UniProtKB-UniRule"/>
</dbReference>
<evidence type="ECO:0000256" key="1">
    <source>
        <dbReference type="ARBA" id="ARBA00023239"/>
    </source>
</evidence>
<dbReference type="EMBL" id="JAHHHV010000068">
    <property type="protein sequence ID" value="MBW4466416.1"/>
    <property type="molecule type" value="Genomic_DNA"/>
</dbReference>
<dbReference type="GO" id="GO:0071555">
    <property type="term" value="P:cell wall organization"/>
    <property type="evidence" value="ECO:0007669"/>
    <property type="project" value="UniProtKB-KW"/>
</dbReference>
<dbReference type="InterPro" id="IPR012997">
    <property type="entry name" value="RplA"/>
</dbReference>
<protein>
    <recommendedName>
        <fullName evidence="3">Probable endolytic peptidoglycan transglycosylase RlpA</fullName>
        <ecNumber evidence="3">4.2.2.-</ecNumber>
    </recommendedName>
</protein>
<evidence type="ECO:0000256" key="2">
    <source>
        <dbReference type="ARBA" id="ARBA00023316"/>
    </source>
</evidence>
<reference evidence="6" key="1">
    <citation type="submission" date="2021-05" db="EMBL/GenBank/DDBJ databases">
        <authorList>
            <person name="Pietrasiak N."/>
            <person name="Ward R."/>
            <person name="Stajich J.E."/>
            <person name="Kurbessoian T."/>
        </authorList>
    </citation>
    <scope>NUCLEOTIDE SEQUENCE</scope>
    <source>
        <strain evidence="6">GSE-TBD4-15B</strain>
    </source>
</reference>
<evidence type="ECO:0000313" key="6">
    <source>
        <dbReference type="EMBL" id="MBW4466416.1"/>
    </source>
</evidence>
<dbReference type="InterPro" id="IPR034718">
    <property type="entry name" value="RlpA"/>
</dbReference>
<dbReference type="GO" id="GO:0008932">
    <property type="term" value="F:lytic endotransglycosylase activity"/>
    <property type="evidence" value="ECO:0007669"/>
    <property type="project" value="UniProtKB-UniRule"/>
</dbReference>
<gene>
    <name evidence="3" type="primary">rlpA</name>
    <name evidence="6" type="ORF">KME07_13410</name>
</gene>
<dbReference type="InterPro" id="IPR036908">
    <property type="entry name" value="RlpA-like_sf"/>
</dbReference>
<comment type="caution">
    <text evidence="6">The sequence shown here is derived from an EMBL/GenBank/DDBJ whole genome shotgun (WGS) entry which is preliminary data.</text>
</comment>
<organism evidence="6 7">
    <name type="scientific">Pegethrix bostrychoides GSE-TBD4-15B</name>
    <dbReference type="NCBI Taxonomy" id="2839662"/>
    <lineage>
        <taxon>Bacteria</taxon>
        <taxon>Bacillati</taxon>
        <taxon>Cyanobacteriota</taxon>
        <taxon>Cyanophyceae</taxon>
        <taxon>Oculatellales</taxon>
        <taxon>Oculatellaceae</taxon>
        <taxon>Pegethrix</taxon>
    </lineage>
</organism>
<dbReference type="InterPro" id="IPR009009">
    <property type="entry name" value="RlpA-like_DPBB"/>
</dbReference>
<dbReference type="HAMAP" id="MF_02071">
    <property type="entry name" value="RlpA"/>
    <property type="match status" value="1"/>
</dbReference>
<dbReference type="PANTHER" id="PTHR34183">
    <property type="entry name" value="ENDOLYTIC PEPTIDOGLYCAN TRANSGLYCOSYLASE RLPA"/>
    <property type="match status" value="1"/>
</dbReference>
<dbReference type="SUPFAM" id="SSF50685">
    <property type="entry name" value="Barwin-like endoglucanases"/>
    <property type="match status" value="1"/>
</dbReference>
<dbReference type="Gene3D" id="2.40.40.10">
    <property type="entry name" value="RlpA-like domain"/>
    <property type="match status" value="1"/>
</dbReference>
<reference evidence="6" key="2">
    <citation type="journal article" date="2022" name="Microbiol. Resour. Announc.">
        <title>Metagenome Sequencing to Explore Phylogenomics of Terrestrial Cyanobacteria.</title>
        <authorList>
            <person name="Ward R.D."/>
            <person name="Stajich J.E."/>
            <person name="Johansen J.R."/>
            <person name="Huntemann M."/>
            <person name="Clum A."/>
            <person name="Foster B."/>
            <person name="Foster B."/>
            <person name="Roux S."/>
            <person name="Palaniappan K."/>
            <person name="Varghese N."/>
            <person name="Mukherjee S."/>
            <person name="Reddy T.B.K."/>
            <person name="Daum C."/>
            <person name="Copeland A."/>
            <person name="Chen I.A."/>
            <person name="Ivanova N.N."/>
            <person name="Kyrpides N.C."/>
            <person name="Shapiro N."/>
            <person name="Eloe-Fadrosh E.A."/>
            <person name="Pietrasiak N."/>
        </authorList>
    </citation>
    <scope>NUCLEOTIDE SEQUENCE</scope>
    <source>
        <strain evidence="6">GSE-TBD4-15B</strain>
    </source>
</reference>
<name>A0A951PBD1_9CYAN</name>
<dbReference type="NCBIfam" id="TIGR00413">
    <property type="entry name" value="rlpA"/>
    <property type="match status" value="1"/>
</dbReference>
<dbReference type="Pfam" id="PF03330">
    <property type="entry name" value="DPBB_1"/>
    <property type="match status" value="1"/>
</dbReference>
<accession>A0A951PBD1</accession>
<keyword evidence="1 3" id="KW-0456">Lyase</keyword>
<keyword evidence="2 3" id="KW-0961">Cell wall biogenesis/degradation</keyword>
<proteinExistence type="inferred from homology"/>
<dbReference type="Proteomes" id="UP000707356">
    <property type="component" value="Unassembled WGS sequence"/>
</dbReference>
<evidence type="ECO:0000256" key="3">
    <source>
        <dbReference type="HAMAP-Rule" id="MF_02071"/>
    </source>
</evidence>
<dbReference type="EC" id="4.2.2.-" evidence="3"/>
<comment type="similarity">
    <text evidence="3 4">Belongs to the RlpA family.</text>
</comment>
<feature type="domain" description="RlpA-like protein double-psi beta-barrel" evidence="5">
    <location>
        <begin position="30"/>
        <end position="117"/>
    </location>
</feature>
<evidence type="ECO:0000259" key="5">
    <source>
        <dbReference type="Pfam" id="PF03330"/>
    </source>
</evidence>
<evidence type="ECO:0000256" key="4">
    <source>
        <dbReference type="RuleBase" id="RU003495"/>
    </source>
</evidence>
<dbReference type="CDD" id="cd22268">
    <property type="entry name" value="DPBB_RlpA-like"/>
    <property type="match status" value="1"/>
</dbReference>
<comment type="function">
    <text evidence="3">Lytic transglycosylase with a strong preference for naked glycan strands that lack stem peptides.</text>
</comment>
<dbReference type="AlphaFoldDB" id="A0A951PBD1"/>